<feature type="domain" description="CobN/magnesium chelatase" evidence="3">
    <location>
        <begin position="729"/>
        <end position="1157"/>
    </location>
</feature>
<evidence type="ECO:0000313" key="5">
    <source>
        <dbReference type="Proteomes" id="UP000425960"/>
    </source>
</evidence>
<feature type="transmembrane region" description="Helical" evidence="2">
    <location>
        <begin position="1297"/>
        <end position="1317"/>
    </location>
</feature>
<dbReference type="CDD" id="cd10150">
    <property type="entry name" value="CobN_like"/>
    <property type="match status" value="1"/>
</dbReference>
<dbReference type="PANTHER" id="PTHR44119:SF4">
    <property type="entry name" value="AEROBIC COBALTOCHELATASE SUBUNIT COBN"/>
    <property type="match status" value="1"/>
</dbReference>
<keyword evidence="2" id="KW-0472">Membrane</keyword>
<reference evidence="4 5" key="1">
    <citation type="submission" date="2019-11" db="EMBL/GenBank/DDBJ databases">
        <title>Comparative genomics of hydrocarbon-degrading Desulfosarcina strains.</title>
        <authorList>
            <person name="Watanabe M."/>
            <person name="Kojima H."/>
            <person name="Fukui M."/>
        </authorList>
    </citation>
    <scope>NUCLEOTIDE SEQUENCE [LARGE SCALE GENOMIC DNA]</scope>
    <source>
        <strain evidence="4 5">28bB2T</strain>
    </source>
</reference>
<gene>
    <name evidence="4" type="ORF">DSCO28_31360</name>
</gene>
<proteinExistence type="predicted"/>
<dbReference type="KEGG" id="dov:DSCO28_31360"/>
<evidence type="ECO:0000256" key="1">
    <source>
        <dbReference type="SAM" id="MobiDB-lite"/>
    </source>
</evidence>
<feature type="compositionally biased region" description="Basic and acidic residues" evidence="1">
    <location>
        <begin position="1271"/>
        <end position="1283"/>
    </location>
</feature>
<keyword evidence="2" id="KW-1133">Transmembrane helix</keyword>
<protein>
    <submittedName>
        <fullName evidence="4">Cobalamin biosynthesis protein CobN</fullName>
    </submittedName>
</protein>
<accession>A0A5K7ZQZ8</accession>
<evidence type="ECO:0000259" key="3">
    <source>
        <dbReference type="Pfam" id="PF02514"/>
    </source>
</evidence>
<sequence>MISLSTKNIRVWGITLLLLWLSSSMALAEKIAVLEVDIYGYQLYQAIKGLDLPEGIETRMFSVQELEDNPAATAYIADCAVVFVDVMMEQLADYMVDNDLMAGRFVYALNHGGDPKKLAEKGFLFDREIMRYGGRRVENTINMIRLAVHRHIDDSVTYAPPVKRKREGMLYHPEAPERFKDTAAYKKWNRSRSDCRPENPWLGILFSSDSLRAGQADATDKLIRKLEHAGFNVLPAVGWESRALSEVFKPVNGKPPVDILITFCMKFASTITDEVRQGLVDLNVPVVNVIRPYLESIDAWRQSEVGFGPFEVTWAVATPEFSGAIEPTPLIGKTQILDPDTGRRLMVHDTIDETVDHLIPRLKKWVTLQRKPNSEKKIAILYYNHSGGKQNIGAAYLNVFRSLQIILKRMKQEGYDVKHMDKITEEGIQELVLSSGRHVGSWAPGELEELLKSPDVERVTLAEYKTWFDTLPETFKQKVIQNWGPPEDCTVMAADGKLFIPMVKLGNLVLMPEPTRNAGGGGREDEVKMYHDPYTYPTHQYIAGYLWIAKKFGADAMVHLGTHATYEWLPGKQAGLAPSDPPEIMTGAIPNIYPYIMDDVGEGMQAKRRGRGVIIDHLTPPMKEADLYGEYGKLHDLFHKYEIAHANGSETAPEYMQNIRDIIEQTGIAKDLGLTEMNAEAMEEIHLYLHEIDTNSLPYGLHTFGNPYKPEAADETIQLIMKQNPDANSEKVRKDLNDSPVMEMGNFVRGLSGEYIPPGEGNDPLRNLPALPTGRNFYGFSPAKVPSKAAWEVGKKAAMQMIEAKLKKDGAYPQKVGVVLWAMETTRNEGVNESTILYLIGVEPVWDAMGRVKGSRVIPGSQLGRPRIDVLINPSGLYRDVFPDKLIFLDEAVQKAMVQTDIENLLSKNKAIIKKALMDAGIGEKEAEIQSRFRIFTEKVGSYGNGVSGRVHNSAMWDSDEAVSSTYLKRVQYAVGQGRWAVPVKAAFTENLRGVDIAVHSRSSNVIGIVDTDDFFEYLGGMSLAVKHVRGEAPETMVTMHRRKDEIMVEDVAKTIGREIRTRYLNPQWIQGMKQDNYAGAREMSEFVENLWGWQVTVSDAVDAAKWEQVYDVYVEDKYGQDLNAFFNQHNPWAYQSITARMLEAVRKDYWKPDEQTVNKLAAEYALNVIEKGVACCHHTCNNPMLNQMVLNIISLPGILSPEMAEQFKVAIEKMAQKPLEEQTAERQKLVARLAEMDRDAPGKSNDASAAQEPTEKTVQQKTGTAADQKASSEEVEGLKMEEINRQEDTSVLTSSGVQWAAILFVVLVLGLFVWGIRRRRQ</sequence>
<name>A0A5K7ZQZ8_9BACT</name>
<keyword evidence="2" id="KW-0812">Transmembrane</keyword>
<feature type="domain" description="CobN/magnesium chelatase" evidence="3">
    <location>
        <begin position="136"/>
        <end position="724"/>
    </location>
</feature>
<dbReference type="Proteomes" id="UP000425960">
    <property type="component" value="Chromosome"/>
</dbReference>
<evidence type="ECO:0000256" key="2">
    <source>
        <dbReference type="SAM" id="Phobius"/>
    </source>
</evidence>
<dbReference type="EMBL" id="AP021876">
    <property type="protein sequence ID" value="BBO82570.1"/>
    <property type="molecule type" value="Genomic_DNA"/>
</dbReference>
<dbReference type="PANTHER" id="PTHR44119">
    <property type="entry name" value="MAGNESIUM-CHELATASE SUBUNIT CHLH, CHLOROPLASTIC"/>
    <property type="match status" value="1"/>
</dbReference>
<evidence type="ECO:0000313" key="4">
    <source>
        <dbReference type="EMBL" id="BBO82570.1"/>
    </source>
</evidence>
<feature type="compositionally biased region" description="Polar residues" evidence="1">
    <location>
        <begin position="1257"/>
        <end position="1266"/>
    </location>
</feature>
<dbReference type="InterPro" id="IPR003672">
    <property type="entry name" value="CobN/Mg_chltase"/>
</dbReference>
<organism evidence="4 5">
    <name type="scientific">Desulfosarcina ovata subsp. sediminis</name>
    <dbReference type="NCBI Taxonomy" id="885957"/>
    <lineage>
        <taxon>Bacteria</taxon>
        <taxon>Pseudomonadati</taxon>
        <taxon>Thermodesulfobacteriota</taxon>
        <taxon>Desulfobacteria</taxon>
        <taxon>Desulfobacterales</taxon>
        <taxon>Desulfosarcinaceae</taxon>
        <taxon>Desulfosarcina</taxon>
    </lineage>
</organism>
<feature type="region of interest" description="Disordered" evidence="1">
    <location>
        <begin position="1239"/>
        <end position="1283"/>
    </location>
</feature>
<dbReference type="Pfam" id="PF02514">
    <property type="entry name" value="CobN-Mg_chel"/>
    <property type="match status" value="2"/>
</dbReference>